<protein>
    <recommendedName>
        <fullName evidence="1">Cytochrome b5 heme-binding domain-containing protein</fullName>
    </recommendedName>
</protein>
<dbReference type="EMBL" id="ML179246">
    <property type="protein sequence ID" value="THU93567.1"/>
    <property type="molecule type" value="Genomic_DNA"/>
</dbReference>
<dbReference type="Gene3D" id="3.10.120.10">
    <property type="entry name" value="Cytochrome b5-like heme/steroid binding domain"/>
    <property type="match status" value="1"/>
</dbReference>
<accession>A0A4S8LVH0</accession>
<evidence type="ECO:0000259" key="1">
    <source>
        <dbReference type="Pfam" id="PF00173"/>
    </source>
</evidence>
<proteinExistence type="predicted"/>
<evidence type="ECO:0000313" key="3">
    <source>
        <dbReference type="Proteomes" id="UP000297245"/>
    </source>
</evidence>
<evidence type="ECO:0000313" key="2">
    <source>
        <dbReference type="EMBL" id="THU93567.1"/>
    </source>
</evidence>
<gene>
    <name evidence="2" type="ORF">K435DRAFT_903467</name>
</gene>
<organism evidence="2 3">
    <name type="scientific">Dendrothele bispora (strain CBS 962.96)</name>
    <dbReference type="NCBI Taxonomy" id="1314807"/>
    <lineage>
        <taxon>Eukaryota</taxon>
        <taxon>Fungi</taxon>
        <taxon>Dikarya</taxon>
        <taxon>Basidiomycota</taxon>
        <taxon>Agaricomycotina</taxon>
        <taxon>Agaricomycetes</taxon>
        <taxon>Agaricomycetidae</taxon>
        <taxon>Agaricales</taxon>
        <taxon>Agaricales incertae sedis</taxon>
        <taxon>Dendrothele</taxon>
    </lineage>
</organism>
<dbReference type="SUPFAM" id="SSF55856">
    <property type="entry name" value="Cytochrome b5-like heme/steroid binding domain"/>
    <property type="match status" value="1"/>
</dbReference>
<dbReference type="InterPro" id="IPR036400">
    <property type="entry name" value="Cyt_B5-like_heme/steroid_sf"/>
</dbReference>
<dbReference type="Proteomes" id="UP000297245">
    <property type="component" value="Unassembled WGS sequence"/>
</dbReference>
<keyword evidence="3" id="KW-1185">Reference proteome</keyword>
<sequence length="104" mass="11476">RHPGGSSIILKYARCDATAAYEPIHPADALKKHSHPSCHLGYVDHNSSIQREGTVKDTRRVVGRGSVEEVTAVGEDVEFERFGECSKTSSSSQNPLLLLIWCRQ</sequence>
<dbReference type="InterPro" id="IPR001199">
    <property type="entry name" value="Cyt_B5-like_heme/steroid-bd"/>
</dbReference>
<dbReference type="Pfam" id="PF00173">
    <property type="entry name" value="Cyt-b5"/>
    <property type="match status" value="1"/>
</dbReference>
<feature type="domain" description="Cytochrome b5 heme-binding" evidence="1">
    <location>
        <begin position="1"/>
        <end position="43"/>
    </location>
</feature>
<reference evidence="2 3" key="1">
    <citation type="journal article" date="2019" name="Nat. Ecol. Evol.">
        <title>Megaphylogeny resolves global patterns of mushroom evolution.</title>
        <authorList>
            <person name="Varga T."/>
            <person name="Krizsan K."/>
            <person name="Foldi C."/>
            <person name="Dima B."/>
            <person name="Sanchez-Garcia M."/>
            <person name="Sanchez-Ramirez S."/>
            <person name="Szollosi G.J."/>
            <person name="Szarkandi J.G."/>
            <person name="Papp V."/>
            <person name="Albert L."/>
            <person name="Andreopoulos W."/>
            <person name="Angelini C."/>
            <person name="Antonin V."/>
            <person name="Barry K.W."/>
            <person name="Bougher N.L."/>
            <person name="Buchanan P."/>
            <person name="Buyck B."/>
            <person name="Bense V."/>
            <person name="Catcheside P."/>
            <person name="Chovatia M."/>
            <person name="Cooper J."/>
            <person name="Damon W."/>
            <person name="Desjardin D."/>
            <person name="Finy P."/>
            <person name="Geml J."/>
            <person name="Haridas S."/>
            <person name="Hughes K."/>
            <person name="Justo A."/>
            <person name="Karasinski D."/>
            <person name="Kautmanova I."/>
            <person name="Kiss B."/>
            <person name="Kocsube S."/>
            <person name="Kotiranta H."/>
            <person name="LaButti K.M."/>
            <person name="Lechner B.E."/>
            <person name="Liimatainen K."/>
            <person name="Lipzen A."/>
            <person name="Lukacs Z."/>
            <person name="Mihaltcheva S."/>
            <person name="Morgado L.N."/>
            <person name="Niskanen T."/>
            <person name="Noordeloos M.E."/>
            <person name="Ohm R.A."/>
            <person name="Ortiz-Santana B."/>
            <person name="Ovrebo C."/>
            <person name="Racz N."/>
            <person name="Riley R."/>
            <person name="Savchenko A."/>
            <person name="Shiryaev A."/>
            <person name="Soop K."/>
            <person name="Spirin V."/>
            <person name="Szebenyi C."/>
            <person name="Tomsovsky M."/>
            <person name="Tulloss R.E."/>
            <person name="Uehling J."/>
            <person name="Grigoriev I.V."/>
            <person name="Vagvolgyi C."/>
            <person name="Papp T."/>
            <person name="Martin F.M."/>
            <person name="Miettinen O."/>
            <person name="Hibbett D.S."/>
            <person name="Nagy L.G."/>
        </authorList>
    </citation>
    <scope>NUCLEOTIDE SEQUENCE [LARGE SCALE GENOMIC DNA]</scope>
    <source>
        <strain evidence="2 3">CBS 962.96</strain>
    </source>
</reference>
<dbReference type="AlphaFoldDB" id="A0A4S8LVH0"/>
<feature type="non-terminal residue" evidence="2">
    <location>
        <position position="1"/>
    </location>
</feature>
<name>A0A4S8LVH0_DENBC</name>